<evidence type="ECO:0000313" key="2">
    <source>
        <dbReference type="Proteomes" id="UP000654993"/>
    </source>
</evidence>
<dbReference type="Pfam" id="PF02597">
    <property type="entry name" value="ThiS"/>
    <property type="match status" value="1"/>
</dbReference>
<dbReference type="InterPro" id="IPR012675">
    <property type="entry name" value="Beta-grasp_dom_sf"/>
</dbReference>
<sequence length="65" mass="7166">MRLTVNGELREVQAGTVESMVKELGLDNKLIVVEIDGQIVEKQDWSDVALREGMKVEIVHFVGGG</sequence>
<reference evidence="1" key="1">
    <citation type="submission" date="2020-08" db="EMBL/GenBank/DDBJ databases">
        <authorList>
            <person name="Uke A."/>
            <person name="Chhe C."/>
            <person name="Baramee S."/>
            <person name="Kosugi A."/>
        </authorList>
    </citation>
    <scope>NUCLEOTIDE SEQUENCE</scope>
    <source>
        <strain evidence="1">DA-C8</strain>
    </source>
</reference>
<dbReference type="InterPro" id="IPR003749">
    <property type="entry name" value="ThiS/MoaD-like"/>
</dbReference>
<dbReference type="EMBL" id="BMAQ01000005">
    <property type="protein sequence ID" value="GFR37543.1"/>
    <property type="molecule type" value="Genomic_DNA"/>
</dbReference>
<dbReference type="NCBIfam" id="TIGR01683">
    <property type="entry name" value="thiS"/>
    <property type="match status" value="1"/>
</dbReference>
<dbReference type="PANTHER" id="PTHR34472">
    <property type="entry name" value="SULFUR CARRIER PROTEIN THIS"/>
    <property type="match status" value="1"/>
</dbReference>
<dbReference type="SUPFAM" id="SSF54285">
    <property type="entry name" value="MoaD/ThiS"/>
    <property type="match status" value="1"/>
</dbReference>
<dbReference type="AlphaFoldDB" id="A0A916QDS3"/>
<dbReference type="PANTHER" id="PTHR34472:SF1">
    <property type="entry name" value="SULFUR CARRIER PROTEIN THIS"/>
    <property type="match status" value="1"/>
</dbReference>
<dbReference type="Proteomes" id="UP000654993">
    <property type="component" value="Unassembled WGS sequence"/>
</dbReference>
<reference evidence="1" key="2">
    <citation type="journal article" date="2021" name="Data Brief">
        <title>Draft genome sequence data of the facultative, thermophilic, xylanolytic bacterium Paenibacillus sp. strain DA-C8.</title>
        <authorList>
            <person name="Chhe C."/>
            <person name="Uke A."/>
            <person name="Baramee S."/>
            <person name="Ungkulpasvich U."/>
            <person name="Tachaapaikoon C."/>
            <person name="Pason P."/>
            <person name="Waeonukul R."/>
            <person name="Ratanakhanokchai K."/>
            <person name="Kosugi A."/>
        </authorList>
    </citation>
    <scope>NUCLEOTIDE SEQUENCE</scope>
    <source>
        <strain evidence="1">DA-C8</strain>
    </source>
</reference>
<accession>A0A916QDS3</accession>
<dbReference type="Gene3D" id="3.10.20.30">
    <property type="match status" value="1"/>
</dbReference>
<comment type="caution">
    <text evidence="1">The sequence shown here is derived from an EMBL/GenBank/DDBJ whole genome shotgun (WGS) entry which is preliminary data.</text>
</comment>
<gene>
    <name evidence="1" type="primary">thiS</name>
    <name evidence="1" type="ORF">PRECH8_08390</name>
</gene>
<dbReference type="RefSeq" id="WP_200965808.1">
    <property type="nucleotide sequence ID" value="NZ_BMAQ01000005.1"/>
</dbReference>
<dbReference type="InterPro" id="IPR010035">
    <property type="entry name" value="Thi_S"/>
</dbReference>
<proteinExistence type="predicted"/>
<name>A0A916QDS3_9BACL</name>
<dbReference type="InterPro" id="IPR016155">
    <property type="entry name" value="Mopterin_synth/thiamin_S_b"/>
</dbReference>
<dbReference type="CDD" id="cd00565">
    <property type="entry name" value="Ubl_ThiS"/>
    <property type="match status" value="1"/>
</dbReference>
<organism evidence="1 2">
    <name type="scientific">Insulibacter thermoxylanivorax</name>
    <dbReference type="NCBI Taxonomy" id="2749268"/>
    <lineage>
        <taxon>Bacteria</taxon>
        <taxon>Bacillati</taxon>
        <taxon>Bacillota</taxon>
        <taxon>Bacilli</taxon>
        <taxon>Bacillales</taxon>
        <taxon>Paenibacillaceae</taxon>
        <taxon>Insulibacter</taxon>
    </lineage>
</organism>
<keyword evidence="2" id="KW-1185">Reference proteome</keyword>
<protein>
    <submittedName>
        <fullName evidence="1">Thiamine biosynthesis protein ThiS</fullName>
    </submittedName>
</protein>
<evidence type="ECO:0000313" key="1">
    <source>
        <dbReference type="EMBL" id="GFR37543.1"/>
    </source>
</evidence>